<evidence type="ECO:0000313" key="6">
    <source>
        <dbReference type="EMBL" id="NYE42966.1"/>
    </source>
</evidence>
<dbReference type="GO" id="GO:0005524">
    <property type="term" value="F:ATP binding"/>
    <property type="evidence" value="ECO:0007669"/>
    <property type="project" value="UniProtKB-KW"/>
</dbReference>
<reference evidence="5 7" key="1">
    <citation type="submission" date="2020-05" db="EMBL/GenBank/DDBJ databases">
        <title>Whole genome shotgun sequence of Streptomyces fulvorobeus NBRC 15897.</title>
        <authorList>
            <person name="Komaki H."/>
            <person name="Tamura T."/>
        </authorList>
    </citation>
    <scope>NUCLEOTIDE SEQUENCE [LARGE SCALE GENOMIC DNA]</scope>
    <source>
        <strain evidence="5 7">NBRC 15897</strain>
    </source>
</reference>
<dbReference type="GO" id="GO:0005829">
    <property type="term" value="C:cytosol"/>
    <property type="evidence" value="ECO:0007669"/>
    <property type="project" value="TreeGrafter"/>
</dbReference>
<dbReference type="Pfam" id="PF00733">
    <property type="entry name" value="Asn_synthase"/>
    <property type="match status" value="2"/>
</dbReference>
<sequence>MAGFLLRCHSGPVEFQSLGPGRGLSTLVVREGADTLVVHGDRLTEEAPPVHAPLDELLSWTERSHARYCAVLVRGGQATLWSDVGATCPLHYARGADDTLLIATSAGAVLPLLAGPPVLGGAAQALLPGGRFAGVTAVPANSAVTLAVDAYGTVPVATRQVRGLPDRPVTTDPQEAVATVREALRSSVARLAGGSEELGVMLSGGVDSSAVAALTARESSGAELHTYTVGTPFGDEFEQAAWFAERLGSKHHELMFGPEQLTELLPDMIRSLETWDLLTLQIAAPACFQLTAMAADRRQVLLSGYGADLLFAGLGGTGGEEDIERAVVAQTAATARSNEFGPAFADARDIVVRYPYWTREVMAAALGIRGRLKVREGTAKWVLRSAAAEVLPAEVAWRPKRGIHEGTAMSRMFAAALGGDDPRLQSERLHAIATSVFCQDGPSARGTGTGTGNGTNEREGLDEGLAGVAS</sequence>
<evidence type="ECO:0000259" key="4">
    <source>
        <dbReference type="Pfam" id="PF00733"/>
    </source>
</evidence>
<comment type="caution">
    <text evidence="5">The sequence shown here is derived from an EMBL/GenBank/DDBJ whole genome shotgun (WGS) entry which is preliminary data.</text>
</comment>
<dbReference type="AlphaFoldDB" id="A0A7J0CA40"/>
<dbReference type="Proteomes" id="UP000530403">
    <property type="component" value="Unassembled WGS sequence"/>
</dbReference>
<evidence type="ECO:0000313" key="7">
    <source>
        <dbReference type="Proteomes" id="UP000498980"/>
    </source>
</evidence>
<organism evidence="5 7">
    <name type="scientific">Streptomyces fulvorobeus</name>
    <dbReference type="NCBI Taxonomy" id="284028"/>
    <lineage>
        <taxon>Bacteria</taxon>
        <taxon>Bacillati</taxon>
        <taxon>Actinomycetota</taxon>
        <taxon>Actinomycetes</taxon>
        <taxon>Kitasatosporales</taxon>
        <taxon>Streptomycetaceae</taxon>
        <taxon>Streptomyces</taxon>
    </lineage>
</organism>
<dbReference type="InterPro" id="IPR050795">
    <property type="entry name" value="Asn_Synthetase"/>
</dbReference>
<name>A0A7J0CA40_9ACTN</name>
<keyword evidence="7" id="KW-1185">Reference proteome</keyword>
<dbReference type="InterPro" id="IPR014729">
    <property type="entry name" value="Rossmann-like_a/b/a_fold"/>
</dbReference>
<dbReference type="EC" id="6.3.3.6" evidence="6"/>
<gene>
    <name evidence="6" type="ORF">HEB29_003977</name>
    <name evidence="5" type="ORF">Sfulv_42110</name>
</gene>
<dbReference type="InterPro" id="IPR001962">
    <property type="entry name" value="Asn_synthase"/>
</dbReference>
<feature type="domain" description="Asparagine synthetase" evidence="4">
    <location>
        <begin position="346"/>
        <end position="413"/>
    </location>
</feature>
<dbReference type="Gene3D" id="3.40.50.620">
    <property type="entry name" value="HUPs"/>
    <property type="match status" value="1"/>
</dbReference>
<keyword evidence="6" id="KW-0436">Ligase</keyword>
<dbReference type="RefSeq" id="WP_173315967.1">
    <property type="nucleotide sequence ID" value="NZ_BAAAUE010000009.1"/>
</dbReference>
<keyword evidence="2" id="KW-0067">ATP-binding</keyword>
<feature type="domain" description="Asparagine synthetase" evidence="4">
    <location>
        <begin position="180"/>
        <end position="325"/>
    </location>
</feature>
<dbReference type="PANTHER" id="PTHR11772:SF2">
    <property type="entry name" value="ASPARAGINE SYNTHETASE [GLUTAMINE-HYDROLYZING]"/>
    <property type="match status" value="1"/>
</dbReference>
<dbReference type="SUPFAM" id="SSF52402">
    <property type="entry name" value="Adenine nucleotide alpha hydrolases-like"/>
    <property type="match status" value="1"/>
</dbReference>
<reference evidence="6 8" key="2">
    <citation type="submission" date="2020-07" db="EMBL/GenBank/DDBJ databases">
        <title>Sequencing the genomes of 1000 actinobacteria strains.</title>
        <authorList>
            <person name="Klenk H.-P."/>
        </authorList>
    </citation>
    <scope>NUCLEOTIDE SEQUENCE [LARGE SCALE GENOMIC DNA]</scope>
    <source>
        <strain evidence="6 8">DSM 41455</strain>
    </source>
</reference>
<dbReference type="GO" id="GO:0004066">
    <property type="term" value="F:asparagine synthase (glutamine-hydrolyzing) activity"/>
    <property type="evidence" value="ECO:0007669"/>
    <property type="project" value="InterPro"/>
</dbReference>
<proteinExistence type="predicted"/>
<dbReference type="PANTHER" id="PTHR11772">
    <property type="entry name" value="ASPARAGINE SYNTHETASE"/>
    <property type="match status" value="1"/>
</dbReference>
<dbReference type="GO" id="GO:0006529">
    <property type="term" value="P:asparagine biosynthetic process"/>
    <property type="evidence" value="ECO:0007669"/>
    <property type="project" value="InterPro"/>
</dbReference>
<dbReference type="EMBL" id="BLWC01000001">
    <property type="protein sequence ID" value="GFM99400.1"/>
    <property type="molecule type" value="Genomic_DNA"/>
</dbReference>
<keyword evidence="1" id="KW-0547">Nucleotide-binding</keyword>
<evidence type="ECO:0000256" key="1">
    <source>
        <dbReference type="ARBA" id="ARBA00022741"/>
    </source>
</evidence>
<evidence type="ECO:0000313" key="8">
    <source>
        <dbReference type="Proteomes" id="UP000530403"/>
    </source>
</evidence>
<evidence type="ECO:0000313" key="5">
    <source>
        <dbReference type="EMBL" id="GFM99400.1"/>
    </source>
</evidence>
<dbReference type="CDD" id="cd01991">
    <property type="entry name" value="Asn_synthase_B_C"/>
    <property type="match status" value="1"/>
</dbReference>
<evidence type="ECO:0000256" key="2">
    <source>
        <dbReference type="ARBA" id="ARBA00022840"/>
    </source>
</evidence>
<dbReference type="EMBL" id="JACCCF010000001">
    <property type="protein sequence ID" value="NYE42966.1"/>
    <property type="molecule type" value="Genomic_DNA"/>
</dbReference>
<accession>A0A7J0CA40</accession>
<dbReference type="Proteomes" id="UP000498980">
    <property type="component" value="Unassembled WGS sequence"/>
</dbReference>
<protein>
    <submittedName>
        <fullName evidence="6">Carbapenam-3-carboxylate synthase</fullName>
        <ecNumber evidence="6">6.3.3.6</ecNumber>
    </submittedName>
</protein>
<feature type="region of interest" description="Disordered" evidence="3">
    <location>
        <begin position="441"/>
        <end position="470"/>
    </location>
</feature>
<evidence type="ECO:0000256" key="3">
    <source>
        <dbReference type="SAM" id="MobiDB-lite"/>
    </source>
</evidence>